<comment type="caution">
    <text evidence="2">The sequence shown here is derived from an EMBL/GenBank/DDBJ whole genome shotgun (WGS) entry which is preliminary data.</text>
</comment>
<organism evidence="2 3">
    <name type="scientific">Silurus asotus</name>
    <name type="common">Amur catfish</name>
    <name type="synonym">Parasilurus asotus</name>
    <dbReference type="NCBI Taxonomy" id="30991"/>
    <lineage>
        <taxon>Eukaryota</taxon>
        <taxon>Metazoa</taxon>
        <taxon>Chordata</taxon>
        <taxon>Craniata</taxon>
        <taxon>Vertebrata</taxon>
        <taxon>Euteleostomi</taxon>
        <taxon>Actinopterygii</taxon>
        <taxon>Neopterygii</taxon>
        <taxon>Teleostei</taxon>
        <taxon>Ostariophysi</taxon>
        <taxon>Siluriformes</taxon>
        <taxon>Siluridae</taxon>
        <taxon>Silurus</taxon>
    </lineage>
</organism>
<name>A0AAD5ANV4_SILAS</name>
<reference evidence="2" key="1">
    <citation type="submission" date="2018-07" db="EMBL/GenBank/DDBJ databases">
        <title>Comparative genomics of catfishes provides insights into carnivory and benthic adaptation.</title>
        <authorList>
            <person name="Zhang Y."/>
            <person name="Wang D."/>
            <person name="Peng Z."/>
            <person name="Zheng S."/>
            <person name="Shao F."/>
            <person name="Tao W."/>
        </authorList>
    </citation>
    <scope>NUCLEOTIDE SEQUENCE</scope>
    <source>
        <strain evidence="2">Chongqing</strain>
    </source>
</reference>
<gene>
    <name evidence="2" type="ORF">C0J50_21548</name>
</gene>
<accession>A0AAD5ANV4</accession>
<proteinExistence type="predicted"/>
<dbReference type="Proteomes" id="UP001205998">
    <property type="component" value="Unassembled WGS sequence"/>
</dbReference>
<sequence length="160" mass="18750">MRSSCGLHREEYIHLVRVTTRLACLMHVFSHYTSEKMLWSCTRFDQEADAHEAAMNLRLAWAELQRSCSQLGSQRRGEQCQSLCHCRYYPPLPPPPPPPPPPRLLITTVSEPPVPLLRPWWMDFILIVTVGCTSAFFLLLILLLCYKSIKRYLLHWFFFM</sequence>
<keyword evidence="1" id="KW-1133">Transmembrane helix</keyword>
<dbReference type="EMBL" id="MU551677">
    <property type="protein sequence ID" value="KAI5618877.1"/>
    <property type="molecule type" value="Genomic_DNA"/>
</dbReference>
<keyword evidence="3" id="KW-1185">Reference proteome</keyword>
<feature type="transmembrane region" description="Helical" evidence="1">
    <location>
        <begin position="124"/>
        <end position="146"/>
    </location>
</feature>
<evidence type="ECO:0000313" key="3">
    <source>
        <dbReference type="Proteomes" id="UP001205998"/>
    </source>
</evidence>
<dbReference type="InterPro" id="IPR029659">
    <property type="entry name" value="PRIMA1"/>
</dbReference>
<dbReference type="AlphaFoldDB" id="A0AAD5ANV4"/>
<dbReference type="Pfam" id="PF16101">
    <property type="entry name" value="PRIMA1"/>
    <property type="match status" value="1"/>
</dbReference>
<protein>
    <submittedName>
        <fullName evidence="2">Proline-rich membrane anchor 1</fullName>
    </submittedName>
</protein>
<keyword evidence="1" id="KW-0472">Membrane</keyword>
<evidence type="ECO:0000313" key="2">
    <source>
        <dbReference type="EMBL" id="KAI5618877.1"/>
    </source>
</evidence>
<keyword evidence="1" id="KW-0812">Transmembrane</keyword>
<evidence type="ECO:0000256" key="1">
    <source>
        <dbReference type="SAM" id="Phobius"/>
    </source>
</evidence>